<evidence type="ECO:0000313" key="2">
    <source>
        <dbReference type="EMBL" id="TWT76794.1"/>
    </source>
</evidence>
<keyword evidence="1" id="KW-0175">Coiled coil</keyword>
<dbReference type="EMBL" id="SJPJ01000002">
    <property type="protein sequence ID" value="TWT76794.1"/>
    <property type="molecule type" value="Genomic_DNA"/>
</dbReference>
<accession>A0A5C5YPF4</accession>
<keyword evidence="3" id="KW-1185">Reference proteome</keyword>
<sequence length="278" mass="29031">MSKFVVTVFDNEKAAYEGSKAMLQLDGEGSIALYAGAIITKGADGTVEIKDAVDEGPIGTATGMLLGTLIGALGGAGAVAAGAAAGAVGAGAAVGLAGGTLTGWYSDLYNVGVDGEFLSDVGALMLPGTSAVVAEVTEGWTTPLDSRMEKLGGVVFRRYRIDVEDNQIARDIEATNRELDELDAEWDQAVGEAKNKLQAKRDAAKAKLAALKDKVDNKVASLKEESDAKLQKLSDQIGAAKDDVKAKFETQKEQMKADYDERIGNLKEAGKNLEKALT</sequence>
<feature type="coiled-coil region" evidence="1">
    <location>
        <begin position="165"/>
        <end position="276"/>
    </location>
</feature>
<dbReference type="Gene3D" id="1.20.120.20">
    <property type="entry name" value="Apolipoprotein"/>
    <property type="match status" value="1"/>
</dbReference>
<protein>
    <submittedName>
        <fullName evidence="2">Uncharacterized protein</fullName>
    </submittedName>
</protein>
<dbReference type="AlphaFoldDB" id="A0A5C5YPF4"/>
<organism evidence="2 3">
    <name type="scientific">Novipirellula herctigrandis</name>
    <dbReference type="NCBI Taxonomy" id="2527986"/>
    <lineage>
        <taxon>Bacteria</taxon>
        <taxon>Pseudomonadati</taxon>
        <taxon>Planctomycetota</taxon>
        <taxon>Planctomycetia</taxon>
        <taxon>Pirellulales</taxon>
        <taxon>Pirellulaceae</taxon>
        <taxon>Novipirellula</taxon>
    </lineage>
</organism>
<proteinExistence type="predicted"/>
<evidence type="ECO:0000313" key="3">
    <source>
        <dbReference type="Proteomes" id="UP000315010"/>
    </source>
</evidence>
<comment type="caution">
    <text evidence="2">The sequence shown here is derived from an EMBL/GenBank/DDBJ whole genome shotgun (WGS) entry which is preliminary data.</text>
</comment>
<dbReference type="SUPFAM" id="SSF58113">
    <property type="entry name" value="Apolipoprotein A-I"/>
    <property type="match status" value="1"/>
</dbReference>
<dbReference type="RefSeq" id="WP_419195309.1">
    <property type="nucleotide sequence ID" value="NZ_SJPJ01000002.1"/>
</dbReference>
<name>A0A5C5YPF4_9BACT</name>
<dbReference type="Proteomes" id="UP000315010">
    <property type="component" value="Unassembled WGS sequence"/>
</dbReference>
<evidence type="ECO:0000256" key="1">
    <source>
        <dbReference type="SAM" id="Coils"/>
    </source>
</evidence>
<reference evidence="2 3" key="1">
    <citation type="submission" date="2019-02" db="EMBL/GenBank/DDBJ databases">
        <title>Deep-cultivation of Planctomycetes and their phenomic and genomic characterization uncovers novel biology.</title>
        <authorList>
            <person name="Wiegand S."/>
            <person name="Jogler M."/>
            <person name="Boedeker C."/>
            <person name="Pinto D."/>
            <person name="Vollmers J."/>
            <person name="Rivas-Marin E."/>
            <person name="Kohn T."/>
            <person name="Peeters S.H."/>
            <person name="Heuer A."/>
            <person name="Rast P."/>
            <person name="Oberbeckmann S."/>
            <person name="Bunk B."/>
            <person name="Jeske O."/>
            <person name="Meyerdierks A."/>
            <person name="Storesund J.E."/>
            <person name="Kallscheuer N."/>
            <person name="Luecker S."/>
            <person name="Lage O.M."/>
            <person name="Pohl T."/>
            <person name="Merkel B.J."/>
            <person name="Hornburger P."/>
            <person name="Mueller R.-W."/>
            <person name="Bruemmer F."/>
            <person name="Labrenz M."/>
            <person name="Spormann A.M."/>
            <person name="Op Den Camp H."/>
            <person name="Overmann J."/>
            <person name="Amann R."/>
            <person name="Jetten M.S.M."/>
            <person name="Mascher T."/>
            <person name="Medema M.H."/>
            <person name="Devos D.P."/>
            <person name="Kaster A.-K."/>
            <person name="Ovreas L."/>
            <person name="Rohde M."/>
            <person name="Galperin M.Y."/>
            <person name="Jogler C."/>
        </authorList>
    </citation>
    <scope>NUCLEOTIDE SEQUENCE [LARGE SCALE GENOMIC DNA]</scope>
    <source>
        <strain evidence="2 3">CA13</strain>
    </source>
</reference>
<gene>
    <name evidence="2" type="ORF">CA13_72930</name>
</gene>